<dbReference type="PIRSF" id="PIRSF006060">
    <property type="entry name" value="AA_transporter"/>
    <property type="match status" value="1"/>
</dbReference>
<feature type="transmembrane region" description="Helical" evidence="6">
    <location>
        <begin position="495"/>
        <end position="513"/>
    </location>
</feature>
<dbReference type="EnsemblFungi" id="MAPG_05042T0">
    <property type="protein sequence ID" value="MAPG_05042T0"/>
    <property type="gene ID" value="MAPG_05042"/>
</dbReference>
<feature type="transmembrane region" description="Helical" evidence="6">
    <location>
        <begin position="115"/>
        <end position="134"/>
    </location>
</feature>
<dbReference type="EMBL" id="GL876969">
    <property type="protein sequence ID" value="KLU86023.1"/>
    <property type="molecule type" value="Genomic_DNA"/>
</dbReference>
<dbReference type="Pfam" id="PF13520">
    <property type="entry name" value="AA_permease_2"/>
    <property type="match status" value="1"/>
</dbReference>
<dbReference type="OrthoDB" id="3900342at2759"/>
<protein>
    <recommendedName>
        <fullName evidence="10">Amino acid permease</fullName>
    </recommendedName>
</protein>
<keyword evidence="3 6" id="KW-0812">Transmembrane</keyword>
<evidence type="ECO:0000256" key="3">
    <source>
        <dbReference type="ARBA" id="ARBA00022692"/>
    </source>
</evidence>
<sequence length="554" mass="59173">MAEKMLIGDDKPVTSALAPGEVAILDGRYNHDDEVLAALGYKPEFKREFTLWTTFCVSFAVLGLLPSFASTLYYGMGYAGTPGMVWGWLVALAFIACIAASMAELCSAMPTSGGLYYASAVLAGPRWGPFASWVTGWSNWVGQMTSAPSVNYGVAAMTCAAASMAHPSYVPERWHVFLVSVLLMLAHSVVSSMPTRWIATFNSAGSSFNMAALFVVVVVLLAAPGSARETAGLPRFNSSSDVWGSFYAGTGYPDGVAVLMSFIAVIWTMSGYDSPFHLSEESSNANIAAPRAMLLTATVGGIVGWVLQVTVAYTVVDIGAALNSDLGQPWASYLVQVLPQNAALACLALTIIAGFSMGQGCMVAASRVTFAYARDGCFPFSRIWARVNQTTKTPVNAVWMNCTLGCLLLLLIFAGDLAIGAIFSIGALAAFFSFTIPIAIRTYVVGTRFRPGPWHLGRYSWVFGTLSTGFTALMMPVMCMPSHTGDELTPRGMNWTVVVWGVPMLCAVVWFAVDAHKWFKGPRVNIEHMLPGPEMEAHVIRGVDAAGSAKDGSV</sequence>
<dbReference type="InterPro" id="IPR002293">
    <property type="entry name" value="AA/rel_permease1"/>
</dbReference>
<feature type="transmembrane region" description="Helical" evidence="6">
    <location>
        <begin position="49"/>
        <end position="73"/>
    </location>
</feature>
<proteinExistence type="predicted"/>
<dbReference type="PANTHER" id="PTHR45649:SF29">
    <property type="entry name" value="AMINO ACID TRANSPORTER (EUROFUNG)"/>
    <property type="match status" value="1"/>
</dbReference>
<feature type="transmembrane region" description="Helical" evidence="6">
    <location>
        <begin position="456"/>
        <end position="475"/>
    </location>
</feature>
<feature type="transmembrane region" description="Helical" evidence="6">
    <location>
        <begin position="246"/>
        <end position="272"/>
    </location>
</feature>
<dbReference type="GO" id="GO:0016020">
    <property type="term" value="C:membrane"/>
    <property type="evidence" value="ECO:0007669"/>
    <property type="project" value="UniProtKB-SubCell"/>
</dbReference>
<feature type="transmembrane region" description="Helical" evidence="6">
    <location>
        <begin position="293"/>
        <end position="322"/>
    </location>
</feature>
<feature type="transmembrane region" description="Helical" evidence="6">
    <location>
        <begin position="396"/>
        <end position="415"/>
    </location>
</feature>
<feature type="transmembrane region" description="Helical" evidence="6">
    <location>
        <begin position="85"/>
        <end position="103"/>
    </location>
</feature>
<evidence type="ECO:0008006" key="10">
    <source>
        <dbReference type="Google" id="ProtNLM"/>
    </source>
</evidence>
<keyword evidence="9" id="KW-1185">Reference proteome</keyword>
<dbReference type="EMBL" id="ADBL01001186">
    <property type="status" value="NOT_ANNOTATED_CDS"/>
    <property type="molecule type" value="Genomic_DNA"/>
</dbReference>
<evidence type="ECO:0000313" key="9">
    <source>
        <dbReference type="Proteomes" id="UP000011715"/>
    </source>
</evidence>
<organism evidence="8 9">
    <name type="scientific">Magnaporthiopsis poae (strain ATCC 64411 / 73-15)</name>
    <name type="common">Kentucky bluegrass fungus</name>
    <name type="synonym">Magnaporthe poae</name>
    <dbReference type="NCBI Taxonomy" id="644358"/>
    <lineage>
        <taxon>Eukaryota</taxon>
        <taxon>Fungi</taxon>
        <taxon>Dikarya</taxon>
        <taxon>Ascomycota</taxon>
        <taxon>Pezizomycotina</taxon>
        <taxon>Sordariomycetes</taxon>
        <taxon>Sordariomycetidae</taxon>
        <taxon>Magnaporthales</taxon>
        <taxon>Magnaporthaceae</taxon>
        <taxon>Magnaporthiopsis</taxon>
    </lineage>
</organism>
<name>A0A0C4DYC4_MAGP6</name>
<reference evidence="8" key="4">
    <citation type="journal article" date="2015" name="G3 (Bethesda)">
        <title>Genome sequences of three phytopathogenic species of the Magnaporthaceae family of fungi.</title>
        <authorList>
            <person name="Okagaki L.H."/>
            <person name="Nunes C.C."/>
            <person name="Sailsbery J."/>
            <person name="Clay B."/>
            <person name="Brown D."/>
            <person name="John T."/>
            <person name="Oh Y."/>
            <person name="Young N."/>
            <person name="Fitzgerald M."/>
            <person name="Haas B.J."/>
            <person name="Zeng Q."/>
            <person name="Young S."/>
            <person name="Adiconis X."/>
            <person name="Fan L."/>
            <person name="Levin J.Z."/>
            <person name="Mitchell T.K."/>
            <person name="Okubara P.A."/>
            <person name="Farman M.L."/>
            <person name="Kohn L.M."/>
            <person name="Birren B."/>
            <person name="Ma L.-J."/>
            <person name="Dean R.A."/>
        </authorList>
    </citation>
    <scope>NUCLEOTIDE SEQUENCE</scope>
    <source>
        <strain evidence="8">ATCC 64411 / 73-15</strain>
    </source>
</reference>
<keyword evidence="2" id="KW-0813">Transport</keyword>
<dbReference type="Proteomes" id="UP000011715">
    <property type="component" value="Unassembled WGS sequence"/>
</dbReference>
<feature type="transmembrane region" description="Helical" evidence="6">
    <location>
        <begin position="207"/>
        <end position="226"/>
    </location>
</feature>
<keyword evidence="4 6" id="KW-1133">Transmembrane helix</keyword>
<reference evidence="9" key="1">
    <citation type="submission" date="2010-05" db="EMBL/GenBank/DDBJ databases">
        <title>The genome sequence of Magnaporthe poae strain ATCC 64411.</title>
        <authorList>
            <person name="Ma L.-J."/>
            <person name="Dead R."/>
            <person name="Young S."/>
            <person name="Zeng Q."/>
            <person name="Koehrsen M."/>
            <person name="Alvarado L."/>
            <person name="Berlin A."/>
            <person name="Chapman S.B."/>
            <person name="Chen Z."/>
            <person name="Freedman E."/>
            <person name="Gellesch M."/>
            <person name="Goldberg J."/>
            <person name="Griggs A."/>
            <person name="Gujja S."/>
            <person name="Heilman E.R."/>
            <person name="Heiman D."/>
            <person name="Hepburn T."/>
            <person name="Howarth C."/>
            <person name="Jen D."/>
            <person name="Larson L."/>
            <person name="Mehta T."/>
            <person name="Neiman D."/>
            <person name="Pearson M."/>
            <person name="Roberts A."/>
            <person name="Saif S."/>
            <person name="Shea T."/>
            <person name="Shenoy N."/>
            <person name="Sisk P."/>
            <person name="Stolte C."/>
            <person name="Sykes S."/>
            <person name="Walk T."/>
            <person name="White J."/>
            <person name="Yandava C."/>
            <person name="Haas B."/>
            <person name="Nusbaum C."/>
            <person name="Birren B."/>
        </authorList>
    </citation>
    <scope>NUCLEOTIDE SEQUENCE [LARGE SCALE GENOMIC DNA]</scope>
    <source>
        <strain evidence="9">ATCC 64411 / 73-15</strain>
    </source>
</reference>
<gene>
    <name evidence="7" type="ORF">MAPG_05042</name>
</gene>
<dbReference type="AlphaFoldDB" id="A0A0C4DYC4"/>
<feature type="transmembrane region" description="Helical" evidence="6">
    <location>
        <begin position="421"/>
        <end position="444"/>
    </location>
</feature>
<evidence type="ECO:0000313" key="8">
    <source>
        <dbReference type="EnsemblFungi" id="MAPG_05042T0"/>
    </source>
</evidence>
<reference evidence="7" key="2">
    <citation type="submission" date="2010-05" db="EMBL/GenBank/DDBJ databases">
        <title>The Genome Sequence of Magnaporthe poae strain ATCC 64411.</title>
        <authorList>
            <consortium name="The Broad Institute Genome Sequencing Platform"/>
            <consortium name="Broad Institute Genome Sequencing Center for Infectious Disease"/>
            <person name="Ma L.-J."/>
            <person name="Dead R."/>
            <person name="Young S."/>
            <person name="Zeng Q."/>
            <person name="Koehrsen M."/>
            <person name="Alvarado L."/>
            <person name="Berlin A."/>
            <person name="Chapman S.B."/>
            <person name="Chen Z."/>
            <person name="Freedman E."/>
            <person name="Gellesch M."/>
            <person name="Goldberg J."/>
            <person name="Griggs A."/>
            <person name="Gujja S."/>
            <person name="Heilman E.R."/>
            <person name="Heiman D."/>
            <person name="Hepburn T."/>
            <person name="Howarth C."/>
            <person name="Jen D."/>
            <person name="Larson L."/>
            <person name="Mehta T."/>
            <person name="Neiman D."/>
            <person name="Pearson M."/>
            <person name="Roberts A."/>
            <person name="Saif S."/>
            <person name="Shea T."/>
            <person name="Shenoy N."/>
            <person name="Sisk P."/>
            <person name="Stolte C."/>
            <person name="Sykes S."/>
            <person name="Walk T."/>
            <person name="White J."/>
            <person name="Yandava C."/>
            <person name="Haas B."/>
            <person name="Nusbaum C."/>
            <person name="Birren B."/>
        </authorList>
    </citation>
    <scope>NUCLEOTIDE SEQUENCE</scope>
    <source>
        <strain evidence="7">ATCC 64411</strain>
    </source>
</reference>
<dbReference type="VEuPathDB" id="FungiDB:MAPG_05042"/>
<feature type="transmembrane region" description="Helical" evidence="6">
    <location>
        <begin position="342"/>
        <end position="365"/>
    </location>
</feature>
<comment type="subcellular location">
    <subcellularLocation>
        <location evidence="1">Membrane</location>
        <topology evidence="1">Multi-pass membrane protein</topology>
    </subcellularLocation>
</comment>
<dbReference type="GO" id="GO:0015101">
    <property type="term" value="F:organic cation transmembrane transporter activity"/>
    <property type="evidence" value="ECO:0007669"/>
    <property type="project" value="UniProtKB-ARBA"/>
</dbReference>
<reference evidence="8" key="5">
    <citation type="submission" date="2015-06" db="UniProtKB">
        <authorList>
            <consortium name="EnsemblFungi"/>
        </authorList>
    </citation>
    <scope>IDENTIFICATION</scope>
    <source>
        <strain evidence="8">ATCC 64411</strain>
    </source>
</reference>
<dbReference type="PANTHER" id="PTHR45649">
    <property type="entry name" value="AMINO-ACID PERMEASE BAT1"/>
    <property type="match status" value="1"/>
</dbReference>
<dbReference type="FunFam" id="1.20.1740.10:FF:000046">
    <property type="entry name" value="Amino-acid permease, putative"/>
    <property type="match status" value="1"/>
</dbReference>
<accession>A0A0C4DYC4</accession>
<dbReference type="eggNOG" id="KOG1289">
    <property type="taxonomic scope" value="Eukaryota"/>
</dbReference>
<reference evidence="7" key="3">
    <citation type="submission" date="2011-03" db="EMBL/GenBank/DDBJ databases">
        <title>Annotation of Magnaporthe poae ATCC 64411.</title>
        <authorList>
            <person name="Ma L.-J."/>
            <person name="Dead R."/>
            <person name="Young S.K."/>
            <person name="Zeng Q."/>
            <person name="Gargeya S."/>
            <person name="Fitzgerald M."/>
            <person name="Haas B."/>
            <person name="Abouelleil A."/>
            <person name="Alvarado L."/>
            <person name="Arachchi H.M."/>
            <person name="Berlin A."/>
            <person name="Brown A."/>
            <person name="Chapman S.B."/>
            <person name="Chen Z."/>
            <person name="Dunbar C."/>
            <person name="Freedman E."/>
            <person name="Gearin G."/>
            <person name="Gellesch M."/>
            <person name="Goldberg J."/>
            <person name="Griggs A."/>
            <person name="Gujja S."/>
            <person name="Heiman D."/>
            <person name="Howarth C."/>
            <person name="Larson L."/>
            <person name="Lui A."/>
            <person name="MacDonald P.J.P."/>
            <person name="Mehta T."/>
            <person name="Montmayeur A."/>
            <person name="Murphy C."/>
            <person name="Neiman D."/>
            <person name="Pearson M."/>
            <person name="Priest M."/>
            <person name="Roberts A."/>
            <person name="Saif S."/>
            <person name="Shea T."/>
            <person name="Shenoy N."/>
            <person name="Sisk P."/>
            <person name="Stolte C."/>
            <person name="Sykes S."/>
            <person name="Yandava C."/>
            <person name="Wortman J."/>
            <person name="Nusbaum C."/>
            <person name="Birren B."/>
        </authorList>
    </citation>
    <scope>NUCLEOTIDE SEQUENCE</scope>
    <source>
        <strain evidence="7">ATCC 64411</strain>
    </source>
</reference>
<dbReference type="Gene3D" id="1.20.1740.10">
    <property type="entry name" value="Amino acid/polyamine transporter I"/>
    <property type="match status" value="1"/>
</dbReference>
<evidence type="ECO:0000256" key="1">
    <source>
        <dbReference type="ARBA" id="ARBA00004141"/>
    </source>
</evidence>
<keyword evidence="5 6" id="KW-0472">Membrane</keyword>
<evidence type="ECO:0000256" key="4">
    <source>
        <dbReference type="ARBA" id="ARBA00022989"/>
    </source>
</evidence>
<evidence type="ECO:0000256" key="6">
    <source>
        <dbReference type="SAM" id="Phobius"/>
    </source>
</evidence>
<evidence type="ECO:0000256" key="5">
    <source>
        <dbReference type="ARBA" id="ARBA00023136"/>
    </source>
</evidence>
<dbReference type="STRING" id="644358.A0A0C4DYC4"/>
<evidence type="ECO:0000313" key="7">
    <source>
        <dbReference type="EMBL" id="KLU86023.1"/>
    </source>
</evidence>
<feature type="transmembrane region" description="Helical" evidence="6">
    <location>
        <begin position="174"/>
        <end position="195"/>
    </location>
</feature>
<dbReference type="OMA" id="AFFWTWP"/>
<evidence type="ECO:0000256" key="2">
    <source>
        <dbReference type="ARBA" id="ARBA00022448"/>
    </source>
</evidence>